<dbReference type="AlphaFoldDB" id="I0KY47"/>
<organism evidence="2 3">
    <name type="scientific">Micromonospora lupini str. Lupac 08</name>
    <dbReference type="NCBI Taxonomy" id="1150864"/>
    <lineage>
        <taxon>Bacteria</taxon>
        <taxon>Bacillati</taxon>
        <taxon>Actinomycetota</taxon>
        <taxon>Actinomycetes</taxon>
        <taxon>Micromonosporales</taxon>
        <taxon>Micromonosporaceae</taxon>
        <taxon>Micromonospora</taxon>
    </lineage>
</organism>
<name>I0KY47_9ACTN</name>
<proteinExistence type="predicted"/>
<evidence type="ECO:0000313" key="3">
    <source>
        <dbReference type="Proteomes" id="UP000003448"/>
    </source>
</evidence>
<accession>I0KY47</accession>
<gene>
    <name evidence="2" type="ORF">MILUP08_41408</name>
</gene>
<reference evidence="3" key="1">
    <citation type="journal article" date="2012" name="J. Bacteriol.">
        <title>Genome Sequence of Micromonospora lupini Lupac 08, Isolated from Root Nodules of Lupinus angustifolius.</title>
        <authorList>
            <person name="Alonso-Vega P."/>
            <person name="Normand P."/>
            <person name="Bacigalupe R."/>
            <person name="Pujic P."/>
            <person name="Lajus A."/>
            <person name="Vallenet D."/>
            <person name="Carro L."/>
            <person name="Coll P."/>
            <person name="Trujillo M.E."/>
        </authorList>
    </citation>
    <scope>NUCLEOTIDE SEQUENCE [LARGE SCALE GENOMIC DNA]</scope>
    <source>
        <strain evidence="3">Lupac 08</strain>
    </source>
</reference>
<comment type="caution">
    <text evidence="2">The sequence shown here is derived from an EMBL/GenBank/DDBJ whole genome shotgun (WGS) entry which is preliminary data.</text>
</comment>
<feature type="region of interest" description="Disordered" evidence="1">
    <location>
        <begin position="22"/>
        <end position="55"/>
    </location>
</feature>
<evidence type="ECO:0000313" key="2">
    <source>
        <dbReference type="EMBL" id="CCH16494.1"/>
    </source>
</evidence>
<dbReference type="EMBL" id="CAIE01000014">
    <property type="protein sequence ID" value="CCH16494.1"/>
    <property type="molecule type" value="Genomic_DNA"/>
</dbReference>
<keyword evidence="3" id="KW-1185">Reference proteome</keyword>
<dbReference type="STRING" id="1150864.MILUP08_41408"/>
<sequence>MPLFPQLTGGSGGSDLACRHREGNVHSRRRKGPMGYGVIGSPTDSGSVSLGSSPGTPALLEFARVPDAGF</sequence>
<dbReference type="Proteomes" id="UP000003448">
    <property type="component" value="Unassembled WGS sequence"/>
</dbReference>
<feature type="compositionally biased region" description="Polar residues" evidence="1">
    <location>
        <begin position="42"/>
        <end position="55"/>
    </location>
</feature>
<protein>
    <submittedName>
        <fullName evidence="2">Uncharacterized protein</fullName>
    </submittedName>
</protein>
<evidence type="ECO:0000256" key="1">
    <source>
        <dbReference type="SAM" id="MobiDB-lite"/>
    </source>
</evidence>